<dbReference type="GO" id="GO:0009055">
    <property type="term" value="F:electron transfer activity"/>
    <property type="evidence" value="ECO:0007669"/>
    <property type="project" value="TreeGrafter"/>
</dbReference>
<dbReference type="STRING" id="745411.B3C1_18106"/>
<evidence type="ECO:0000313" key="3">
    <source>
        <dbReference type="EMBL" id="EKE67756.1"/>
    </source>
</evidence>
<dbReference type="CDD" id="cd02976">
    <property type="entry name" value="NrdH"/>
    <property type="match status" value="1"/>
</dbReference>
<dbReference type="RefSeq" id="WP_008486622.1">
    <property type="nucleotide sequence ID" value="NZ_AMRI01000037.1"/>
</dbReference>
<name>K2ICT6_9GAMM</name>
<evidence type="ECO:0000256" key="1">
    <source>
        <dbReference type="ARBA" id="ARBA00023116"/>
    </source>
</evidence>
<comment type="caution">
    <text evidence="3">The sequence shown here is derived from an EMBL/GenBank/DDBJ whole genome shotgun (WGS) entry which is preliminary data.</text>
</comment>
<keyword evidence="4" id="KW-1185">Reference proteome</keyword>
<protein>
    <submittedName>
        <fullName evidence="3">Glutaredoxin</fullName>
    </submittedName>
</protein>
<gene>
    <name evidence="3" type="ORF">B3C1_18106</name>
</gene>
<reference evidence="3 4" key="1">
    <citation type="journal article" date="2012" name="J. Bacteriol.">
        <title>Genome Sequence of Gallaecimonas xiamenensis Type Strain 3-C-1.</title>
        <authorList>
            <person name="Lai Q."/>
            <person name="Wang L."/>
            <person name="Wang W."/>
            <person name="Shao Z."/>
        </authorList>
    </citation>
    <scope>NUCLEOTIDE SEQUENCE [LARGE SCALE GENOMIC DNA]</scope>
    <source>
        <strain evidence="3 4">3-C-1</strain>
    </source>
</reference>
<dbReference type="GO" id="GO:0045454">
    <property type="term" value="P:cell redox homeostasis"/>
    <property type="evidence" value="ECO:0007669"/>
    <property type="project" value="TreeGrafter"/>
</dbReference>
<dbReference type="Gene3D" id="3.40.30.10">
    <property type="entry name" value="Glutaredoxin"/>
    <property type="match status" value="1"/>
</dbReference>
<sequence length="130" mass="14560">MSLKTHLKSGLVYLGIFAGCAGLGWAAVQLPHWLEPNYSTGDFSALQSRFDTPVILFGTSWCPYCAKTRDLLRQNQIPFHEIDAEGSADEQDAYRQMNTKGVPVLVIGDRKIDGYRPEAILEAYRHLQDS</sequence>
<dbReference type="PANTHER" id="PTHR34386">
    <property type="entry name" value="GLUTAREDOXIN"/>
    <property type="match status" value="1"/>
</dbReference>
<dbReference type="SUPFAM" id="SSF52833">
    <property type="entry name" value="Thioredoxin-like"/>
    <property type="match status" value="1"/>
</dbReference>
<dbReference type="OrthoDB" id="8991911at2"/>
<dbReference type="InterPro" id="IPR011767">
    <property type="entry name" value="GLR_AS"/>
</dbReference>
<dbReference type="Proteomes" id="UP000006755">
    <property type="component" value="Unassembled WGS sequence"/>
</dbReference>
<dbReference type="InterPro" id="IPR036249">
    <property type="entry name" value="Thioredoxin-like_sf"/>
</dbReference>
<dbReference type="PROSITE" id="PS00195">
    <property type="entry name" value="GLUTAREDOXIN_1"/>
    <property type="match status" value="1"/>
</dbReference>
<dbReference type="GO" id="GO:0009263">
    <property type="term" value="P:deoxyribonucleotide biosynthetic process"/>
    <property type="evidence" value="ECO:0007669"/>
    <property type="project" value="UniProtKB-KW"/>
</dbReference>
<dbReference type="InterPro" id="IPR051548">
    <property type="entry name" value="Grx-like_ET"/>
</dbReference>
<evidence type="ECO:0000259" key="2">
    <source>
        <dbReference type="Pfam" id="PF00462"/>
    </source>
</evidence>
<dbReference type="PANTHER" id="PTHR34386:SF1">
    <property type="entry name" value="GLUTAREDOXIN-LIKE PROTEIN NRDH"/>
    <property type="match status" value="1"/>
</dbReference>
<keyword evidence="1" id="KW-0215">Deoxyribonucleotide synthesis</keyword>
<organism evidence="3 4">
    <name type="scientific">Gallaecimonas xiamenensis 3-C-1</name>
    <dbReference type="NCBI Taxonomy" id="745411"/>
    <lineage>
        <taxon>Bacteria</taxon>
        <taxon>Pseudomonadati</taxon>
        <taxon>Pseudomonadota</taxon>
        <taxon>Gammaproteobacteria</taxon>
        <taxon>Enterobacterales</taxon>
        <taxon>Gallaecimonadaceae</taxon>
        <taxon>Gallaecimonas</taxon>
    </lineage>
</organism>
<evidence type="ECO:0000313" key="4">
    <source>
        <dbReference type="Proteomes" id="UP000006755"/>
    </source>
</evidence>
<dbReference type="eggNOG" id="COG0695">
    <property type="taxonomic scope" value="Bacteria"/>
</dbReference>
<accession>K2ICT6</accession>
<proteinExistence type="predicted"/>
<dbReference type="PROSITE" id="PS51257">
    <property type="entry name" value="PROKAR_LIPOPROTEIN"/>
    <property type="match status" value="1"/>
</dbReference>
<dbReference type="Pfam" id="PF00462">
    <property type="entry name" value="Glutaredoxin"/>
    <property type="match status" value="1"/>
</dbReference>
<dbReference type="InterPro" id="IPR002109">
    <property type="entry name" value="Glutaredoxin"/>
</dbReference>
<dbReference type="PROSITE" id="PS51354">
    <property type="entry name" value="GLUTAREDOXIN_2"/>
    <property type="match status" value="1"/>
</dbReference>
<dbReference type="EMBL" id="AMRI01000037">
    <property type="protein sequence ID" value="EKE67756.1"/>
    <property type="molecule type" value="Genomic_DNA"/>
</dbReference>
<dbReference type="AlphaFoldDB" id="K2ICT6"/>
<feature type="domain" description="Glutaredoxin" evidence="2">
    <location>
        <begin position="54"/>
        <end position="110"/>
    </location>
</feature>